<evidence type="ECO:0000256" key="7">
    <source>
        <dbReference type="ARBA" id="ARBA00023125"/>
    </source>
</evidence>
<evidence type="ECO:0000256" key="4">
    <source>
        <dbReference type="ARBA" id="ARBA00022801"/>
    </source>
</evidence>
<dbReference type="SMART" id="SM01058">
    <property type="entry name" value="CarD_TRCF"/>
    <property type="match status" value="1"/>
</dbReference>
<gene>
    <name evidence="11" type="ORF">HYV66_01855</name>
</gene>
<keyword evidence="1" id="KW-0963">Cytoplasm</keyword>
<dbReference type="PANTHER" id="PTHR47964">
    <property type="entry name" value="ATP-DEPENDENT DNA HELICASE HOMOLOG RECG, CHLOROPLASTIC"/>
    <property type="match status" value="1"/>
</dbReference>
<dbReference type="Gene3D" id="3.40.50.300">
    <property type="entry name" value="P-loop containing nucleotide triphosphate hydrolases"/>
    <property type="match status" value="2"/>
</dbReference>
<comment type="caution">
    <text evidence="11">The sequence shown here is derived from an EMBL/GenBank/DDBJ whole genome shotgun (WGS) entry which is preliminary data.</text>
</comment>
<name>A0A931YDP3_9BACT</name>
<dbReference type="GO" id="GO:0016787">
    <property type="term" value="F:hydrolase activity"/>
    <property type="evidence" value="ECO:0007669"/>
    <property type="project" value="UniProtKB-KW"/>
</dbReference>
<evidence type="ECO:0000313" key="12">
    <source>
        <dbReference type="Proteomes" id="UP000709672"/>
    </source>
</evidence>
<evidence type="ECO:0000259" key="10">
    <source>
        <dbReference type="PROSITE" id="PS51194"/>
    </source>
</evidence>
<dbReference type="InterPro" id="IPR047112">
    <property type="entry name" value="RecG/Mfd"/>
</dbReference>
<keyword evidence="7" id="KW-0238">DNA-binding</keyword>
<keyword evidence="6" id="KW-0067">ATP-binding</keyword>
<evidence type="ECO:0000256" key="6">
    <source>
        <dbReference type="ARBA" id="ARBA00022840"/>
    </source>
</evidence>
<dbReference type="SUPFAM" id="SSF141259">
    <property type="entry name" value="CarD-like"/>
    <property type="match status" value="1"/>
</dbReference>
<reference evidence="11" key="1">
    <citation type="submission" date="2020-07" db="EMBL/GenBank/DDBJ databases">
        <title>Huge and variable diversity of episymbiotic CPR bacteria and DPANN archaea in groundwater ecosystems.</title>
        <authorList>
            <person name="He C.Y."/>
            <person name="Keren R."/>
            <person name="Whittaker M."/>
            <person name="Farag I.F."/>
            <person name="Doudna J."/>
            <person name="Cate J.H.D."/>
            <person name="Banfield J.F."/>
        </authorList>
    </citation>
    <scope>NUCLEOTIDE SEQUENCE</scope>
    <source>
        <strain evidence="11">NC_groundwater_418_Ag_B-0.1um_45_10</strain>
    </source>
</reference>
<evidence type="ECO:0000256" key="5">
    <source>
        <dbReference type="ARBA" id="ARBA00022806"/>
    </source>
</evidence>
<dbReference type="GO" id="GO:0006281">
    <property type="term" value="P:DNA repair"/>
    <property type="evidence" value="ECO:0007669"/>
    <property type="project" value="UniProtKB-KW"/>
</dbReference>
<evidence type="ECO:0000256" key="8">
    <source>
        <dbReference type="ARBA" id="ARBA00023204"/>
    </source>
</evidence>
<feature type="domain" description="Helicase C-terminal" evidence="10">
    <location>
        <begin position="450"/>
        <end position="604"/>
    </location>
</feature>
<dbReference type="CDD" id="cd17991">
    <property type="entry name" value="DEXHc_TRCF"/>
    <property type="match status" value="1"/>
</dbReference>
<evidence type="ECO:0000256" key="3">
    <source>
        <dbReference type="ARBA" id="ARBA00022763"/>
    </source>
</evidence>
<dbReference type="InterPro" id="IPR027417">
    <property type="entry name" value="P-loop_NTPase"/>
</dbReference>
<dbReference type="GO" id="GO:0003677">
    <property type="term" value="F:DNA binding"/>
    <property type="evidence" value="ECO:0007669"/>
    <property type="project" value="UniProtKB-KW"/>
</dbReference>
<keyword evidence="8" id="KW-0234">DNA repair</keyword>
<dbReference type="InterPro" id="IPR041471">
    <property type="entry name" value="UvrB_inter"/>
</dbReference>
<dbReference type="InterPro" id="IPR003711">
    <property type="entry name" value="CarD-like/TRCF_RID"/>
</dbReference>
<dbReference type="SUPFAM" id="SSF52540">
    <property type="entry name" value="P-loop containing nucleoside triphosphate hydrolases"/>
    <property type="match status" value="3"/>
</dbReference>
<sequence>MTETEESILITANIPEFRNQGVLWFKENESKIKSLSAKNIWWRNHIRLLEKDLKINPLSLIRELTDFGYIKTSRVLNPGEISFMGSVLTVWPINLDSPAALDFNGNLIESLTTLGKPQRSDLGTKSDLEKLEAIYTRFKPGDYVVHVDHGIGRLKGVTPDLENYFEIEYALGDKLFLPFEQTKKISLYVGFTRPKIHRLGGSLWYKVKTRAKEDVVKLAKDLLQLYAHREVSRGFSFVKETDELKNLITDFEYPETPDQTQAWREISADMENEKPMDRVLAGDVGFGKTELAVRAAFKAALSGKQTALIAPTTILARQHFDVFQNRLEKYGVNTAMLSRLNPEPENKKLAQKIKSGLIDVTIGTHRLLSKDVEFKDLGLLIIDEEQRFGVLQKEKIKKLKTNIDVLMLSATPIPRTLYLAMSNLKPISKIQTAPLGREAVATRVEKFSWDLIKSAIEFELARNGQVFFLENRIHKIGRVIDNLKKIVPQSRLAALHGRLGEKQIIGAVESFKKGETNILVSTTIIENGIDLPNANTLIVSDATRLGLSQAHQLRGRVGRRDIKAAVYFLYNPKKLTAIAQSRLAALQEFSNLGDGFKIALRDLELRGAGNILGRSQSGRINQIGLNLYCEMLSQAVEKLKS</sequence>
<dbReference type="InterPro" id="IPR036101">
    <property type="entry name" value="CarD-like/TRCF_RID_sf"/>
</dbReference>
<evidence type="ECO:0000256" key="2">
    <source>
        <dbReference type="ARBA" id="ARBA00022741"/>
    </source>
</evidence>
<dbReference type="InterPro" id="IPR011545">
    <property type="entry name" value="DEAD/DEAH_box_helicase_dom"/>
</dbReference>
<dbReference type="GO" id="GO:0003678">
    <property type="term" value="F:DNA helicase activity"/>
    <property type="evidence" value="ECO:0007669"/>
    <property type="project" value="TreeGrafter"/>
</dbReference>
<dbReference type="PROSITE" id="PS51194">
    <property type="entry name" value="HELICASE_CTER"/>
    <property type="match status" value="1"/>
</dbReference>
<keyword evidence="2" id="KW-0547">Nucleotide-binding</keyword>
<organism evidence="11 12">
    <name type="scientific">Candidatus Sungiibacteriota bacterium</name>
    <dbReference type="NCBI Taxonomy" id="2750080"/>
    <lineage>
        <taxon>Bacteria</taxon>
        <taxon>Candidatus Sungiibacteriota</taxon>
    </lineage>
</organism>
<dbReference type="GO" id="GO:0005524">
    <property type="term" value="F:ATP binding"/>
    <property type="evidence" value="ECO:0007669"/>
    <property type="project" value="UniProtKB-KW"/>
</dbReference>
<dbReference type="Pfam" id="PF02559">
    <property type="entry name" value="CarD_TRCF_RID"/>
    <property type="match status" value="1"/>
</dbReference>
<keyword evidence="5 11" id="KW-0347">Helicase</keyword>
<dbReference type="PROSITE" id="PS51192">
    <property type="entry name" value="HELICASE_ATP_BIND_1"/>
    <property type="match status" value="1"/>
</dbReference>
<keyword evidence="3" id="KW-0227">DNA damage</keyword>
<keyword evidence="4" id="KW-0378">Hydrolase</keyword>
<dbReference type="SMART" id="SM00487">
    <property type="entry name" value="DEXDc"/>
    <property type="match status" value="1"/>
</dbReference>
<dbReference type="Pfam" id="PF00270">
    <property type="entry name" value="DEAD"/>
    <property type="match status" value="1"/>
</dbReference>
<dbReference type="Gene3D" id="3.30.2060.10">
    <property type="entry name" value="Penicillin-binding protein 1b domain"/>
    <property type="match status" value="1"/>
</dbReference>
<dbReference type="InterPro" id="IPR001650">
    <property type="entry name" value="Helicase_C-like"/>
</dbReference>
<dbReference type="SMART" id="SM00490">
    <property type="entry name" value="HELICc"/>
    <property type="match status" value="1"/>
</dbReference>
<dbReference type="EMBL" id="JACPHQ010000021">
    <property type="protein sequence ID" value="MBI2465956.1"/>
    <property type="molecule type" value="Genomic_DNA"/>
</dbReference>
<evidence type="ECO:0000259" key="9">
    <source>
        <dbReference type="PROSITE" id="PS51192"/>
    </source>
</evidence>
<feature type="domain" description="Helicase ATP-binding" evidence="9">
    <location>
        <begin position="269"/>
        <end position="430"/>
    </location>
</feature>
<proteinExistence type="predicted"/>
<dbReference type="Pfam" id="PF00271">
    <property type="entry name" value="Helicase_C"/>
    <property type="match status" value="1"/>
</dbReference>
<evidence type="ECO:0000313" key="11">
    <source>
        <dbReference type="EMBL" id="MBI2465956.1"/>
    </source>
</evidence>
<accession>A0A931YDP3</accession>
<dbReference type="Gene3D" id="2.40.10.170">
    <property type="match status" value="1"/>
</dbReference>
<dbReference type="Proteomes" id="UP000709672">
    <property type="component" value="Unassembled WGS sequence"/>
</dbReference>
<dbReference type="Pfam" id="PF17757">
    <property type="entry name" value="UvrB_inter"/>
    <property type="match status" value="1"/>
</dbReference>
<protein>
    <submittedName>
        <fullName evidence="11">DEAD/DEAH box helicase</fullName>
    </submittedName>
</protein>
<dbReference type="PANTHER" id="PTHR47964:SF1">
    <property type="entry name" value="ATP-DEPENDENT DNA HELICASE HOMOLOG RECG, CHLOROPLASTIC"/>
    <property type="match status" value="1"/>
</dbReference>
<dbReference type="InterPro" id="IPR014001">
    <property type="entry name" value="Helicase_ATP-bd"/>
</dbReference>
<dbReference type="AlphaFoldDB" id="A0A931YDP3"/>
<evidence type="ECO:0000256" key="1">
    <source>
        <dbReference type="ARBA" id="ARBA00022490"/>
    </source>
</evidence>